<dbReference type="EMBL" id="CP051428">
    <property type="protein sequence ID" value="QJC52008.1"/>
    <property type="molecule type" value="Genomic_DNA"/>
</dbReference>
<dbReference type="AlphaFoldDB" id="A0A6H2GY01"/>
<reference evidence="5 6" key="1">
    <citation type="submission" date="2020-04" db="EMBL/GenBank/DDBJ databases">
        <title>Novel Paenibacillus strain UniB2 isolated from commercial digestive syrup.</title>
        <authorList>
            <person name="Thorat V."/>
            <person name="Kirdat K."/>
            <person name="Tiwarekar B."/>
            <person name="Yadav A."/>
        </authorList>
    </citation>
    <scope>NUCLEOTIDE SEQUENCE [LARGE SCALE GENOMIC DNA]</scope>
    <source>
        <strain evidence="5 6">UniB2</strain>
    </source>
</reference>
<dbReference type="InterPro" id="IPR001845">
    <property type="entry name" value="HTH_ArsR_DNA-bd_dom"/>
</dbReference>
<dbReference type="Gene3D" id="1.10.10.10">
    <property type="entry name" value="Winged helix-like DNA-binding domain superfamily/Winged helix DNA-binding domain"/>
    <property type="match status" value="1"/>
</dbReference>
<dbReference type="InterPro" id="IPR036388">
    <property type="entry name" value="WH-like_DNA-bd_sf"/>
</dbReference>
<dbReference type="InterPro" id="IPR051011">
    <property type="entry name" value="Metal_resp_trans_reg"/>
</dbReference>
<dbReference type="InterPro" id="IPR036390">
    <property type="entry name" value="WH_DNA-bd_sf"/>
</dbReference>
<dbReference type="Proteomes" id="UP000502136">
    <property type="component" value="Chromosome"/>
</dbReference>
<name>A0A6H2GY01_9BACL</name>
<dbReference type="PANTHER" id="PTHR43132:SF2">
    <property type="entry name" value="ARSENICAL RESISTANCE OPERON REPRESSOR ARSR-RELATED"/>
    <property type="match status" value="1"/>
</dbReference>
<evidence type="ECO:0000256" key="2">
    <source>
        <dbReference type="ARBA" id="ARBA00023125"/>
    </source>
</evidence>
<keyword evidence="6" id="KW-1185">Reference proteome</keyword>
<dbReference type="SMART" id="SM00418">
    <property type="entry name" value="HTH_ARSR"/>
    <property type="match status" value="1"/>
</dbReference>
<dbReference type="GO" id="GO:0003677">
    <property type="term" value="F:DNA binding"/>
    <property type="evidence" value="ECO:0007669"/>
    <property type="project" value="UniProtKB-KW"/>
</dbReference>
<dbReference type="PANTHER" id="PTHR43132">
    <property type="entry name" value="ARSENICAL RESISTANCE OPERON REPRESSOR ARSR-RELATED"/>
    <property type="match status" value="1"/>
</dbReference>
<organism evidence="5 6">
    <name type="scientific">Paenibacillus albicereus</name>
    <dbReference type="NCBI Taxonomy" id="2726185"/>
    <lineage>
        <taxon>Bacteria</taxon>
        <taxon>Bacillati</taxon>
        <taxon>Bacillota</taxon>
        <taxon>Bacilli</taxon>
        <taxon>Bacillales</taxon>
        <taxon>Paenibacillaceae</taxon>
        <taxon>Paenibacillus</taxon>
    </lineage>
</organism>
<dbReference type="RefSeq" id="WP_168907585.1">
    <property type="nucleotide sequence ID" value="NZ_CP051428.1"/>
</dbReference>
<evidence type="ECO:0000313" key="6">
    <source>
        <dbReference type="Proteomes" id="UP000502136"/>
    </source>
</evidence>
<dbReference type="PROSITE" id="PS50987">
    <property type="entry name" value="HTH_ARSR_2"/>
    <property type="match status" value="1"/>
</dbReference>
<keyword evidence="1" id="KW-0805">Transcription regulation</keyword>
<dbReference type="Pfam" id="PF12840">
    <property type="entry name" value="HTH_20"/>
    <property type="match status" value="1"/>
</dbReference>
<dbReference type="InterPro" id="IPR011991">
    <property type="entry name" value="ArsR-like_HTH"/>
</dbReference>
<gene>
    <name evidence="5" type="ORF">HGI30_10905</name>
</gene>
<dbReference type="KEGG" id="palr:HGI30_10905"/>
<evidence type="ECO:0000256" key="3">
    <source>
        <dbReference type="ARBA" id="ARBA00023163"/>
    </source>
</evidence>
<evidence type="ECO:0000256" key="1">
    <source>
        <dbReference type="ARBA" id="ARBA00023015"/>
    </source>
</evidence>
<proteinExistence type="predicted"/>
<dbReference type="GO" id="GO:0003700">
    <property type="term" value="F:DNA-binding transcription factor activity"/>
    <property type="evidence" value="ECO:0007669"/>
    <property type="project" value="InterPro"/>
</dbReference>
<accession>A0A6H2GY01</accession>
<evidence type="ECO:0000313" key="5">
    <source>
        <dbReference type="EMBL" id="QJC52008.1"/>
    </source>
</evidence>
<keyword evidence="2" id="KW-0238">DNA-binding</keyword>
<sequence>MDSDLSLDLTETSLPVYEALASPVRLRILRLLQDKPMNVKELAAACGLSSAIMTMHVRKLAEAGLIRYELVPGKSGVQKRCEPAVQSLHVQFAESAPVLRRKSHRIELPVGHYSDFRIEPTCGLATADSVIGSFDDPRYFWEPGRISAAILWFGGNGFVEYKAPNYLLSSQRPLELILTLEVASEAPSTNNHFPSDITFTLNGIELCTWTSPGDYGDRPGKFTPDWWSPFTNQYGLLKQLRVTADGTFMDGLKLSDARLQDIDLRRREWTLRLSVEEDAVHQGGLTLFGKGFGNYDENTALEVVYEDGDAAAP</sequence>
<dbReference type="CDD" id="cd00090">
    <property type="entry name" value="HTH_ARSR"/>
    <property type="match status" value="1"/>
</dbReference>
<evidence type="ECO:0000259" key="4">
    <source>
        <dbReference type="PROSITE" id="PS50987"/>
    </source>
</evidence>
<feature type="domain" description="HTH arsR-type" evidence="4">
    <location>
        <begin position="5"/>
        <end position="105"/>
    </location>
</feature>
<keyword evidence="3" id="KW-0804">Transcription</keyword>
<protein>
    <submittedName>
        <fullName evidence="5">Helix-turn-helix domain-containing protein</fullName>
    </submittedName>
</protein>
<dbReference type="SUPFAM" id="SSF46785">
    <property type="entry name" value="Winged helix' DNA-binding domain"/>
    <property type="match status" value="1"/>
</dbReference>